<evidence type="ECO:0000313" key="4">
    <source>
        <dbReference type="Proteomes" id="UP001457282"/>
    </source>
</evidence>
<organism evidence="3 4">
    <name type="scientific">Rubus argutus</name>
    <name type="common">Southern blackberry</name>
    <dbReference type="NCBI Taxonomy" id="59490"/>
    <lineage>
        <taxon>Eukaryota</taxon>
        <taxon>Viridiplantae</taxon>
        <taxon>Streptophyta</taxon>
        <taxon>Embryophyta</taxon>
        <taxon>Tracheophyta</taxon>
        <taxon>Spermatophyta</taxon>
        <taxon>Magnoliopsida</taxon>
        <taxon>eudicotyledons</taxon>
        <taxon>Gunneridae</taxon>
        <taxon>Pentapetalae</taxon>
        <taxon>rosids</taxon>
        <taxon>fabids</taxon>
        <taxon>Rosales</taxon>
        <taxon>Rosaceae</taxon>
        <taxon>Rosoideae</taxon>
        <taxon>Rosoideae incertae sedis</taxon>
        <taxon>Rubus</taxon>
    </lineage>
</organism>
<gene>
    <name evidence="3" type="ORF">M0R45_003826</name>
</gene>
<name>A0AAW1YGB0_RUBAR</name>
<accession>A0AAW1YGB0</accession>
<sequence>MGGLLHLFYLNQSSMARKLFVHKKHDGGLDAPRNSLELQVDTSRSYCDVGDLPVKEDGPKNNYPFESSMKKLINEEISKHSSTRHNGPSIVARLMGMDMLPLDTKSAVQPIEEKNEYRRTKSSKKEMNGKSSVGRVSSNLNSSRELDLDSFYQNNGTDDAGWYEDQRIGKPRREEHPQEEELQKFKKEFEAWQAARFRECSRIVEMDSIPSKLLAREDLNKEKTAVSEKSRQTALGKTMETIDHTVKTISHERGVSPYRVEKMDLFPAEYKRSLSRSRTKSLDFEQSSLMNSRKRENTSSAPTRIVILKPGPDSFCNHEETWISSPSPLEQRGGIEDFLEEVKDRLRCELQGKVRKRGSVVRGSGIETPFSEQPSDPKQIARHIANQVRESVSRDLGANLLRSESTRSYRSEIQFNGAGSPEFIHRDTRRFLLERLRNVSERETELNSPVLTSGSYRSSAVDYDRVRVKQVGDTLEAQKDMRFWGRGLVKDDHEKTRSFRHGPDDDRLLDRELSPRNLIRSLSAPVSGTSFGKLLLENRHILTGAHIQRKHEAIEHVSLDMKSQKKERFNFKEKVSNFRYNFTLKGRLFGKRIQSATESRRTERYHTNDIRSGPTVIMNSGERHDNFTEVPPSPASVCSTAQDDFGRTADCLSPISTPNATPREDRVVPRAFKDISDNLNELRRQLNRLESDETEPEDASVEQEVVESEMDGLQNPAEVYIRDLLVASGLYDGSFEKSFSRWDTFAKPISLSVFKEVEESYKKLADEHDGSTKNHIEKVNHKLLLDLLNEALSTVLRPHINMSKFRRKVINTSAPPPLHGKKLLHCVWEIVSAYLYPPNDKTYHSFDEIVARDVGSSPWSGLVDEDVNAMGREIETLIMRDLVKDVLNDMQF</sequence>
<feature type="compositionally biased region" description="Basic and acidic residues" evidence="1">
    <location>
        <begin position="112"/>
        <end position="128"/>
    </location>
</feature>
<dbReference type="EMBL" id="JBEDUW010000001">
    <property type="protein sequence ID" value="KAK9948241.1"/>
    <property type="molecule type" value="Genomic_DNA"/>
</dbReference>
<dbReference type="Pfam" id="PF14309">
    <property type="entry name" value="DUF4378"/>
    <property type="match status" value="1"/>
</dbReference>
<dbReference type="AlphaFoldDB" id="A0AAW1YGB0"/>
<protein>
    <recommendedName>
        <fullName evidence="2">DUF4378 domain-containing protein</fullName>
    </recommendedName>
</protein>
<dbReference type="PANTHER" id="PTHR40836:SF4">
    <property type="entry name" value="RB1-INDUCIBLE COILED-COIL PROTEIN"/>
    <property type="match status" value="1"/>
</dbReference>
<comment type="caution">
    <text evidence="3">The sequence shown here is derived from an EMBL/GenBank/DDBJ whole genome shotgun (WGS) entry which is preliminary data.</text>
</comment>
<keyword evidence="4" id="KW-1185">Reference proteome</keyword>
<proteinExistence type="predicted"/>
<dbReference type="PANTHER" id="PTHR40836">
    <property type="entry name" value="RB1-INDUCIBLE COILED-COIL PROTEIN"/>
    <property type="match status" value="1"/>
</dbReference>
<evidence type="ECO:0000256" key="1">
    <source>
        <dbReference type="SAM" id="MobiDB-lite"/>
    </source>
</evidence>
<reference evidence="3 4" key="1">
    <citation type="journal article" date="2023" name="G3 (Bethesda)">
        <title>A chromosome-length genome assembly and annotation of blackberry (Rubus argutus, cv. 'Hillquist').</title>
        <authorList>
            <person name="Bruna T."/>
            <person name="Aryal R."/>
            <person name="Dudchenko O."/>
            <person name="Sargent D.J."/>
            <person name="Mead D."/>
            <person name="Buti M."/>
            <person name="Cavallini A."/>
            <person name="Hytonen T."/>
            <person name="Andres J."/>
            <person name="Pham M."/>
            <person name="Weisz D."/>
            <person name="Mascagni F."/>
            <person name="Usai G."/>
            <person name="Natali L."/>
            <person name="Bassil N."/>
            <person name="Fernandez G.E."/>
            <person name="Lomsadze A."/>
            <person name="Armour M."/>
            <person name="Olukolu B."/>
            <person name="Poorten T."/>
            <person name="Britton C."/>
            <person name="Davik J."/>
            <person name="Ashrafi H."/>
            <person name="Aiden E.L."/>
            <person name="Borodovsky M."/>
            <person name="Worthington M."/>
        </authorList>
    </citation>
    <scope>NUCLEOTIDE SEQUENCE [LARGE SCALE GENOMIC DNA]</scope>
    <source>
        <strain evidence="3">PI 553951</strain>
    </source>
</reference>
<dbReference type="Proteomes" id="UP001457282">
    <property type="component" value="Unassembled WGS sequence"/>
</dbReference>
<feature type="region of interest" description="Disordered" evidence="1">
    <location>
        <begin position="281"/>
        <end position="300"/>
    </location>
</feature>
<evidence type="ECO:0000313" key="3">
    <source>
        <dbReference type="EMBL" id="KAK9948241.1"/>
    </source>
</evidence>
<feature type="domain" description="DUF4378" evidence="2">
    <location>
        <begin position="719"/>
        <end position="884"/>
    </location>
</feature>
<feature type="region of interest" description="Disordered" evidence="1">
    <location>
        <begin position="112"/>
        <end position="138"/>
    </location>
</feature>
<dbReference type="InterPro" id="IPR025486">
    <property type="entry name" value="DUF4378"/>
</dbReference>
<feature type="compositionally biased region" description="Polar residues" evidence="1">
    <location>
        <begin position="129"/>
        <end position="138"/>
    </location>
</feature>
<evidence type="ECO:0000259" key="2">
    <source>
        <dbReference type="Pfam" id="PF14309"/>
    </source>
</evidence>